<dbReference type="UniPathway" id="UPA00253">
    <property type="reaction ID" value="UER00334"/>
</dbReference>
<gene>
    <name evidence="7" type="primary">nadE</name>
    <name evidence="11" type="ordered locus">Caur_1374</name>
</gene>
<dbReference type="GO" id="GO:0009435">
    <property type="term" value="P:NAD+ biosynthetic process"/>
    <property type="evidence" value="ECO:0000318"/>
    <property type="project" value="GO_Central"/>
</dbReference>
<comment type="function">
    <text evidence="7">Catalyzes the ATP-dependent amidation of deamido-NAD to form NAD. Uses L-glutamine as a nitrogen source.</text>
</comment>
<dbReference type="SUPFAM" id="SSF56317">
    <property type="entry name" value="Carbon-nitrogen hydrolase"/>
    <property type="match status" value="1"/>
</dbReference>
<evidence type="ECO:0000256" key="1">
    <source>
        <dbReference type="ARBA" id="ARBA00005188"/>
    </source>
</evidence>
<protein>
    <recommendedName>
        <fullName evidence="7 8">Glutamine-dependent NAD(+) synthetase</fullName>
        <ecNumber evidence="7 8">6.3.5.1</ecNumber>
    </recommendedName>
    <alternativeName>
        <fullName evidence="7 8">NAD(+) synthase [glutamine-hydrolyzing]</fullName>
    </alternativeName>
</protein>
<dbReference type="Pfam" id="PF02540">
    <property type="entry name" value="NAD_synthase"/>
    <property type="match status" value="1"/>
</dbReference>
<dbReference type="NCBIfam" id="NF002730">
    <property type="entry name" value="PRK02628.1"/>
    <property type="match status" value="1"/>
</dbReference>
<dbReference type="InterPro" id="IPR003694">
    <property type="entry name" value="NAD_synthase"/>
</dbReference>
<evidence type="ECO:0000256" key="9">
    <source>
        <dbReference type="RuleBase" id="RU003811"/>
    </source>
</evidence>
<dbReference type="EMBL" id="CP000909">
    <property type="protein sequence ID" value="ABY34602.1"/>
    <property type="molecule type" value="Genomic_DNA"/>
</dbReference>
<keyword evidence="5 7" id="KW-0067">ATP-binding</keyword>
<dbReference type="Gene3D" id="1.10.10.1140">
    <property type="entry name" value="Glutamine-dependent NAD+ synthetase, C-terminal domain"/>
    <property type="match status" value="1"/>
</dbReference>
<dbReference type="EnsemblBacteria" id="ABY34602">
    <property type="protein sequence ID" value="ABY34602"/>
    <property type="gene ID" value="Caur_1374"/>
</dbReference>
<feature type="binding site" evidence="7">
    <location>
        <position position="481"/>
    </location>
    <ligand>
        <name>ATP</name>
        <dbReference type="ChEBI" id="CHEBI:30616"/>
    </ligand>
</feature>
<reference evidence="12" key="1">
    <citation type="journal article" date="2011" name="BMC Genomics">
        <title>Complete genome sequence of the filamentous anoxygenic phototrophic bacterium Chloroflexus aurantiacus.</title>
        <authorList>
            <person name="Tang K.H."/>
            <person name="Barry K."/>
            <person name="Chertkov O."/>
            <person name="Dalin E."/>
            <person name="Han C.S."/>
            <person name="Hauser L.J."/>
            <person name="Honchak B.M."/>
            <person name="Karbach L.E."/>
            <person name="Land M.L."/>
            <person name="Lapidus A."/>
            <person name="Larimer F.W."/>
            <person name="Mikhailova N."/>
            <person name="Pitluck S."/>
            <person name="Pierson B.K."/>
            <person name="Blankenship R.E."/>
        </authorList>
    </citation>
    <scope>NUCLEOTIDE SEQUENCE [LARGE SCALE GENOMIC DNA]</scope>
    <source>
        <strain evidence="12">ATCC 29366 / DSM 635 / J-10-fl</strain>
    </source>
</reference>
<dbReference type="Pfam" id="PF00795">
    <property type="entry name" value="CN_hydrolase"/>
    <property type="match status" value="1"/>
</dbReference>
<evidence type="ECO:0000256" key="8">
    <source>
        <dbReference type="PIRNR" id="PIRNR006630"/>
    </source>
</evidence>
<dbReference type="InterPro" id="IPR041856">
    <property type="entry name" value="NAD+_synth_C"/>
</dbReference>
<sequence length="697" mass="76719">MQPFFSIYRHNLARLAVAIPAVRIAEPVFNAERTIALARRAAAEGAILVLFPELGISAYSNDDLFQQSTLLDAVEQALLTIAAAANDINALLLVGAPLRHEGRLFNCAVAIYRGQIIGVTPKSYLPNYREFYEKRHFAAARDAIGDTIQLAGQNVPFGTDVIYDVTTLPGLAVHVEICEDLWTPLPPSTFAALAGATVLCNLSASNITIGKADYRRALCMNQSARTLAAYLYSAAGPGESTTDLAWDGHALICENGELLAESQRFCDEEQIIFADVDLERLLQERARQTSFSDSIGDYRSHVRHMRRIPLAITLPVVTDLRRSVARFPFVPNDPATRDERCYEAYNIQMHGLMQRMRSAGVEKVVIGVSGGLDSTQALIVAARTMDRLGLPRQNVLAYTMPGFATSSQTRRNAHALMTALGVSAHEIDIRPSALQMLRDLGHPAGEGAAVYDVTFENVQAGERTSHLFRLANYHNAIVVGTGDLSELALGWCTYGVGDQMAHYNVNASVPKTLIQHLIRYVIRSGELGDEANRVLESILATEISPELVPASSSDDKPAQRTEEIIGPYALQDFNLYYITRYGFRPGKVAFLAMHAWGNADVGAWPEGLPANERRAYDLPTILHWLRVFLFRFFQISQFKRSAMPNGPKVGSGGSLSPRGDWRAPSDARATVWLAELDRVVAEVGDTLEKKHWDVRNA</sequence>
<feature type="binding site" evidence="7">
    <location>
        <position position="211"/>
    </location>
    <ligand>
        <name>L-glutamine</name>
        <dbReference type="ChEBI" id="CHEBI:58359"/>
    </ligand>
</feature>
<dbReference type="GO" id="GO:0005524">
    <property type="term" value="F:ATP binding"/>
    <property type="evidence" value="ECO:0007669"/>
    <property type="project" value="UniProtKB-UniRule"/>
</dbReference>
<feature type="binding site" evidence="7">
    <location>
        <begin position="367"/>
        <end position="374"/>
    </location>
    <ligand>
        <name>ATP</name>
        <dbReference type="ChEBI" id="CHEBI:30616"/>
    </ligand>
</feature>
<dbReference type="InterPro" id="IPR014729">
    <property type="entry name" value="Rossmann-like_a/b/a_fold"/>
</dbReference>
<feature type="binding site" evidence="7">
    <location>
        <position position="486"/>
    </location>
    <ligand>
        <name>deamido-NAD(+)</name>
        <dbReference type="ChEBI" id="CHEBI:58437"/>
        <note>ligand shared between two neighboring subunits</note>
    </ligand>
</feature>
<dbReference type="PANTHER" id="PTHR23090:SF9">
    <property type="entry name" value="GLUTAMINE-DEPENDENT NAD(+) SYNTHETASE"/>
    <property type="match status" value="1"/>
</dbReference>
<evidence type="ECO:0000256" key="7">
    <source>
        <dbReference type="HAMAP-Rule" id="MF_02090"/>
    </source>
</evidence>
<dbReference type="Gene3D" id="3.60.110.10">
    <property type="entry name" value="Carbon-nitrogen hydrolase"/>
    <property type="match status" value="1"/>
</dbReference>
<dbReference type="InParanoid" id="A9W9W6"/>
<feature type="active site" description="Proton acceptor; for glutaminase activity" evidence="7">
    <location>
        <position position="53"/>
    </location>
</feature>
<dbReference type="InterPro" id="IPR003010">
    <property type="entry name" value="C-N_Hydrolase"/>
</dbReference>
<evidence type="ECO:0000313" key="12">
    <source>
        <dbReference type="Proteomes" id="UP000002008"/>
    </source>
</evidence>
<dbReference type="EC" id="6.3.5.1" evidence="7 8"/>
<dbReference type="eggNOG" id="COG0388">
    <property type="taxonomic scope" value="Bacteria"/>
</dbReference>
<name>A9W9W6_CHLAA</name>
<comment type="similarity">
    <text evidence="9">Belongs to the NAD synthetase family.</text>
</comment>
<dbReference type="FunFam" id="3.40.50.620:FF:000155">
    <property type="entry name" value="Glutamine-dependent NAD(+) synthetase"/>
    <property type="match status" value="1"/>
</dbReference>
<dbReference type="HAMAP" id="MF_02090">
    <property type="entry name" value="NadE_glutamine_dep"/>
    <property type="match status" value="1"/>
</dbReference>
<comment type="similarity">
    <text evidence="2 7 8">In the C-terminal section; belongs to the NAD synthetase family.</text>
</comment>
<evidence type="ECO:0000259" key="10">
    <source>
        <dbReference type="PROSITE" id="PS50263"/>
    </source>
</evidence>
<keyword evidence="6 7" id="KW-0520">NAD</keyword>
<comment type="catalytic activity">
    <reaction evidence="7 8">
        <text>deamido-NAD(+) + L-glutamine + ATP + H2O = L-glutamate + AMP + diphosphate + NAD(+) + H(+)</text>
        <dbReference type="Rhea" id="RHEA:24384"/>
        <dbReference type="ChEBI" id="CHEBI:15377"/>
        <dbReference type="ChEBI" id="CHEBI:15378"/>
        <dbReference type="ChEBI" id="CHEBI:29985"/>
        <dbReference type="ChEBI" id="CHEBI:30616"/>
        <dbReference type="ChEBI" id="CHEBI:33019"/>
        <dbReference type="ChEBI" id="CHEBI:57540"/>
        <dbReference type="ChEBI" id="CHEBI:58359"/>
        <dbReference type="ChEBI" id="CHEBI:58437"/>
        <dbReference type="ChEBI" id="CHEBI:456215"/>
        <dbReference type="EC" id="6.3.5.1"/>
    </reaction>
</comment>
<dbReference type="STRING" id="324602.Caur_1374"/>
<evidence type="ECO:0000256" key="3">
    <source>
        <dbReference type="ARBA" id="ARBA00022598"/>
    </source>
</evidence>
<proteinExistence type="inferred from homology"/>
<keyword evidence="3 7" id="KW-0436">Ligase</keyword>
<accession>A9W9W6</accession>
<keyword evidence="12" id="KW-1185">Reference proteome</keyword>
<feature type="domain" description="CN hydrolase" evidence="10">
    <location>
        <begin position="13"/>
        <end position="278"/>
    </location>
</feature>
<dbReference type="GO" id="GO:0003952">
    <property type="term" value="F:NAD+ synthase (glutamine-hydrolyzing) activity"/>
    <property type="evidence" value="ECO:0007669"/>
    <property type="project" value="UniProtKB-UniRule"/>
</dbReference>
<dbReference type="Proteomes" id="UP000002008">
    <property type="component" value="Chromosome"/>
</dbReference>
<evidence type="ECO:0000256" key="4">
    <source>
        <dbReference type="ARBA" id="ARBA00022741"/>
    </source>
</evidence>
<dbReference type="InterPro" id="IPR036526">
    <property type="entry name" value="C-N_Hydrolase_sf"/>
</dbReference>
<feature type="binding site" evidence="7">
    <location>
        <position position="205"/>
    </location>
    <ligand>
        <name>L-glutamine</name>
        <dbReference type="ChEBI" id="CHEBI:58359"/>
    </ligand>
</feature>
<dbReference type="GO" id="GO:0004359">
    <property type="term" value="F:glutaminase activity"/>
    <property type="evidence" value="ECO:0007669"/>
    <property type="project" value="InterPro"/>
</dbReference>
<dbReference type="KEGG" id="cau:Caur_1374"/>
<dbReference type="CDD" id="cd00553">
    <property type="entry name" value="NAD_synthase"/>
    <property type="match status" value="1"/>
</dbReference>
<dbReference type="PROSITE" id="PS50263">
    <property type="entry name" value="CN_HYDROLASE"/>
    <property type="match status" value="1"/>
</dbReference>
<dbReference type="RefSeq" id="WP_012257258.1">
    <property type="nucleotide sequence ID" value="NC_010175.1"/>
</dbReference>
<feature type="active site" description="Nucleophile; for glutaminase activity" evidence="7">
    <location>
        <position position="178"/>
    </location>
</feature>
<dbReference type="Gene3D" id="3.40.50.620">
    <property type="entry name" value="HUPs"/>
    <property type="match status" value="1"/>
</dbReference>
<comment type="pathway">
    <text evidence="1 7 8">Cofactor biosynthesis; NAD(+) biosynthesis; NAD(+) from deamido-NAD(+) (L-Gln route): step 1/1.</text>
</comment>
<feature type="binding site" evidence="7">
    <location>
        <position position="457"/>
    </location>
    <ligand>
        <name>deamido-NAD(+)</name>
        <dbReference type="ChEBI" id="CHEBI:58437"/>
        <note>ligand shared between two neighboring subunits</note>
    </ligand>
</feature>
<evidence type="ECO:0000256" key="2">
    <source>
        <dbReference type="ARBA" id="ARBA00007145"/>
    </source>
</evidence>
<evidence type="ECO:0000313" key="11">
    <source>
        <dbReference type="EMBL" id="ABY34602.1"/>
    </source>
</evidence>
<dbReference type="AlphaFoldDB" id="A9W9W6"/>
<dbReference type="eggNOG" id="COG0171">
    <property type="taxonomic scope" value="Bacteria"/>
</dbReference>
<dbReference type="PIRSF" id="PIRSF006630">
    <property type="entry name" value="NADS_GAT"/>
    <property type="match status" value="1"/>
</dbReference>
<dbReference type="CDD" id="cd07570">
    <property type="entry name" value="GAT_Gln-NAD-synth"/>
    <property type="match status" value="1"/>
</dbReference>
<feature type="binding site" evidence="7">
    <location>
        <position position="639"/>
    </location>
    <ligand>
        <name>deamido-NAD(+)</name>
        <dbReference type="ChEBI" id="CHEBI:58437"/>
        <note>ligand shared between two neighboring subunits</note>
    </ligand>
</feature>
<dbReference type="NCBIfam" id="TIGR00552">
    <property type="entry name" value="nadE"/>
    <property type="match status" value="1"/>
</dbReference>
<keyword evidence="4 7" id="KW-0547">Nucleotide-binding</keyword>
<dbReference type="GO" id="GO:0005737">
    <property type="term" value="C:cytoplasm"/>
    <property type="evidence" value="ECO:0000318"/>
    <property type="project" value="GO_Central"/>
</dbReference>
<feature type="binding site" evidence="7">
    <location>
        <begin position="491"/>
        <end position="494"/>
    </location>
    <ligand>
        <name>deamido-NAD(+)</name>
        <dbReference type="ChEBI" id="CHEBI:58437"/>
        <note>ligand shared between two neighboring subunits</note>
    </ligand>
</feature>
<dbReference type="InterPro" id="IPR022310">
    <property type="entry name" value="NAD/GMP_synthase"/>
</dbReference>
<feature type="active site" description="For glutaminase activity" evidence="7">
    <location>
        <position position="122"/>
    </location>
</feature>
<dbReference type="InterPro" id="IPR014445">
    <property type="entry name" value="Gln-dep_NAD_synthase"/>
</dbReference>
<feature type="binding site" evidence="7">
    <location>
        <position position="128"/>
    </location>
    <ligand>
        <name>L-glutamine</name>
        <dbReference type="ChEBI" id="CHEBI:58359"/>
    </ligand>
</feature>
<dbReference type="SUPFAM" id="SSF52402">
    <property type="entry name" value="Adenine nucleotide alpha hydrolases-like"/>
    <property type="match status" value="1"/>
</dbReference>
<dbReference type="GO" id="GO:0008795">
    <property type="term" value="F:NAD+ synthase activity"/>
    <property type="evidence" value="ECO:0007669"/>
    <property type="project" value="UniProtKB-UniRule"/>
</dbReference>
<dbReference type="FunFam" id="3.60.110.10:FF:000020">
    <property type="entry name" value="Glutamine-dependent NAD(+) synthetase"/>
    <property type="match status" value="1"/>
</dbReference>
<dbReference type="FunFam" id="1.10.10.1140:FF:000001">
    <property type="entry name" value="Glutamine-dependent NAD(+) synthetase"/>
    <property type="match status" value="1"/>
</dbReference>
<dbReference type="HOGENOM" id="CLU_025662_0_0_0"/>
<dbReference type="PANTHER" id="PTHR23090">
    <property type="entry name" value="NH 3 /GLUTAMINE-DEPENDENT NAD + SYNTHETASE"/>
    <property type="match status" value="1"/>
</dbReference>
<evidence type="ECO:0000256" key="5">
    <source>
        <dbReference type="ARBA" id="ARBA00022840"/>
    </source>
</evidence>
<evidence type="ECO:0000256" key="6">
    <source>
        <dbReference type="ARBA" id="ARBA00023027"/>
    </source>
</evidence>
<dbReference type="PATRIC" id="fig|324602.8.peg.1566"/>
<organism evidence="11 12">
    <name type="scientific">Chloroflexus aurantiacus (strain ATCC 29366 / DSM 635 / J-10-fl)</name>
    <dbReference type="NCBI Taxonomy" id="324602"/>
    <lineage>
        <taxon>Bacteria</taxon>
        <taxon>Bacillati</taxon>
        <taxon>Chloroflexota</taxon>
        <taxon>Chloroflexia</taxon>
        <taxon>Chloroflexales</taxon>
        <taxon>Chloroflexineae</taxon>
        <taxon>Chloroflexaceae</taxon>
        <taxon>Chloroflexus</taxon>
    </lineage>
</organism>